<accession>A0A974NRA4</accession>
<evidence type="ECO:0000256" key="6">
    <source>
        <dbReference type="SAM" id="Phobius"/>
    </source>
</evidence>
<feature type="transmembrane region" description="Helical" evidence="6">
    <location>
        <begin position="29"/>
        <end position="50"/>
    </location>
</feature>
<dbReference type="InterPro" id="IPR017039">
    <property type="entry name" value="Virul_fac_BrkB"/>
</dbReference>
<feature type="transmembrane region" description="Helical" evidence="6">
    <location>
        <begin position="239"/>
        <end position="260"/>
    </location>
</feature>
<dbReference type="RefSeq" id="WP_051387244.1">
    <property type="nucleotide sequence ID" value="NZ_CP068053.1"/>
</dbReference>
<dbReference type="EMBL" id="CP068053">
    <property type="protein sequence ID" value="QQT02385.1"/>
    <property type="molecule type" value="Genomic_DNA"/>
</dbReference>
<organism evidence="7 8">
    <name type="scientific">Peribacillus psychrosaccharolyticus</name>
    <name type="common">Bacillus psychrosaccharolyticus</name>
    <dbReference type="NCBI Taxonomy" id="1407"/>
    <lineage>
        <taxon>Bacteria</taxon>
        <taxon>Bacillati</taxon>
        <taxon>Bacillota</taxon>
        <taxon>Bacilli</taxon>
        <taxon>Bacillales</taxon>
        <taxon>Bacillaceae</taxon>
        <taxon>Peribacillus</taxon>
    </lineage>
</organism>
<evidence type="ECO:0000256" key="2">
    <source>
        <dbReference type="ARBA" id="ARBA00022475"/>
    </source>
</evidence>
<dbReference type="AlphaFoldDB" id="A0A974NRA4"/>
<dbReference type="GO" id="GO:0005886">
    <property type="term" value="C:plasma membrane"/>
    <property type="evidence" value="ECO:0007669"/>
    <property type="project" value="UniProtKB-SubCell"/>
</dbReference>
<keyword evidence="8" id="KW-1185">Reference proteome</keyword>
<evidence type="ECO:0000256" key="3">
    <source>
        <dbReference type="ARBA" id="ARBA00022692"/>
    </source>
</evidence>
<reference evidence="7 8" key="1">
    <citation type="submission" date="2021-01" db="EMBL/GenBank/DDBJ databases">
        <title>FDA dAtabase for Regulatory Grade micrObial Sequences (FDA-ARGOS): Supporting development and validation of Infectious Disease Dx tests.</title>
        <authorList>
            <person name="Nelson B."/>
            <person name="Plummer A."/>
            <person name="Tallon L."/>
            <person name="Sadzewicz L."/>
            <person name="Zhao X."/>
            <person name="Boylan J."/>
            <person name="Ott S."/>
            <person name="Bowen H."/>
            <person name="Vavikolanu K."/>
            <person name="Mehta A."/>
            <person name="Aluvathingal J."/>
            <person name="Nadendla S."/>
            <person name="Myers T."/>
            <person name="Yan Y."/>
            <person name="Sichtig H."/>
        </authorList>
    </citation>
    <scope>NUCLEOTIDE SEQUENCE [LARGE SCALE GENOMIC DNA]</scope>
    <source>
        <strain evidence="7 8">FDAARGOS_1161</strain>
    </source>
</reference>
<keyword evidence="2" id="KW-1003">Cell membrane</keyword>
<keyword evidence="4 6" id="KW-1133">Transmembrane helix</keyword>
<dbReference type="PIRSF" id="PIRSF035875">
    <property type="entry name" value="RNase_BN"/>
    <property type="match status" value="1"/>
</dbReference>
<sequence>MLKSLFAFGKELNQEIKEDRATGLAAEQAYYYMLSLFPLLILLLSILPYLQIEPQKAIEFINNFLPSESTEVLEENIVTIVSERNGGLLTVGILGTIWSASNGMNAFIHAMNIAFDVEETRNFIKARLISIVLTLVLIFAFIVVLVLPVFGSTIINMIEYVVPLSESFESLINLLRWVVALAVLVIVLTTLYRFAPNKQYPFKQVIPGAVSATIIWLAISLGFSFYVSNFGNYSATYGSLGGVIILMLWLYLTGLTLVIGGEINALFHKRYLAVTKPKDRTHQKPVNSKDRRLHT</sequence>
<protein>
    <submittedName>
        <fullName evidence="7">YihY/virulence factor BrkB family protein</fullName>
    </submittedName>
</protein>
<proteinExistence type="predicted"/>
<evidence type="ECO:0000313" key="8">
    <source>
        <dbReference type="Proteomes" id="UP000595254"/>
    </source>
</evidence>
<evidence type="ECO:0000256" key="4">
    <source>
        <dbReference type="ARBA" id="ARBA00022989"/>
    </source>
</evidence>
<feature type="transmembrane region" description="Helical" evidence="6">
    <location>
        <begin position="206"/>
        <end position="227"/>
    </location>
</feature>
<gene>
    <name evidence="7" type="ORF">I6J18_11435</name>
</gene>
<feature type="transmembrane region" description="Helical" evidence="6">
    <location>
        <begin position="174"/>
        <end position="194"/>
    </location>
</feature>
<name>A0A974NRA4_PERPY</name>
<dbReference type="PANTHER" id="PTHR30213:SF0">
    <property type="entry name" value="UPF0761 MEMBRANE PROTEIN YIHY"/>
    <property type="match status" value="1"/>
</dbReference>
<dbReference type="PANTHER" id="PTHR30213">
    <property type="entry name" value="INNER MEMBRANE PROTEIN YHJD"/>
    <property type="match status" value="1"/>
</dbReference>
<keyword evidence="3 6" id="KW-0812">Transmembrane</keyword>
<evidence type="ECO:0000256" key="1">
    <source>
        <dbReference type="ARBA" id="ARBA00004651"/>
    </source>
</evidence>
<dbReference type="NCBIfam" id="TIGR00765">
    <property type="entry name" value="yihY_not_rbn"/>
    <property type="match status" value="1"/>
</dbReference>
<comment type="subcellular location">
    <subcellularLocation>
        <location evidence="1">Cell membrane</location>
        <topology evidence="1">Multi-pass membrane protein</topology>
    </subcellularLocation>
</comment>
<dbReference type="Pfam" id="PF03631">
    <property type="entry name" value="Virul_fac_BrkB"/>
    <property type="match status" value="1"/>
</dbReference>
<keyword evidence="5 6" id="KW-0472">Membrane</keyword>
<evidence type="ECO:0000313" key="7">
    <source>
        <dbReference type="EMBL" id="QQT02385.1"/>
    </source>
</evidence>
<evidence type="ECO:0000256" key="5">
    <source>
        <dbReference type="ARBA" id="ARBA00023136"/>
    </source>
</evidence>
<feature type="transmembrane region" description="Helical" evidence="6">
    <location>
        <begin position="128"/>
        <end position="154"/>
    </location>
</feature>
<dbReference type="Proteomes" id="UP000595254">
    <property type="component" value="Chromosome"/>
</dbReference>
<dbReference type="KEGG" id="ppsr:I6J18_11435"/>